<dbReference type="PROSITE" id="PS50194">
    <property type="entry name" value="FILAMIN_REPEAT"/>
    <property type="match status" value="1"/>
</dbReference>
<dbReference type="Pfam" id="PF00630">
    <property type="entry name" value="Filamin"/>
    <property type="match status" value="1"/>
</dbReference>
<protein>
    <submittedName>
        <fullName evidence="13">Tripartite motif-containing protein 2</fullName>
    </submittedName>
</protein>
<dbReference type="InterPro" id="IPR047153">
    <property type="entry name" value="TRIM45/56/19-like"/>
</dbReference>
<feature type="repeat" description="NHL" evidence="10">
    <location>
        <begin position="660"/>
        <end position="703"/>
    </location>
</feature>
<dbReference type="Gene3D" id="3.30.160.60">
    <property type="entry name" value="Classic Zinc Finger"/>
    <property type="match status" value="1"/>
</dbReference>
<dbReference type="FunFam" id="2.120.10.30:FF:000013">
    <property type="entry name" value="E3 ubiquitin-protein ligase TRIM71"/>
    <property type="match status" value="1"/>
</dbReference>
<feature type="repeat" description="NHL" evidence="10">
    <location>
        <begin position="496"/>
        <end position="539"/>
    </location>
</feature>
<dbReference type="PANTHER" id="PTHR25462:SF296">
    <property type="entry name" value="MEIOTIC P26, ISOFORM F"/>
    <property type="match status" value="1"/>
</dbReference>
<dbReference type="FunFam" id="2.120.10.30:FF:000171">
    <property type="entry name" value="Predicted protein"/>
    <property type="match status" value="1"/>
</dbReference>
<comment type="caution">
    <text evidence="13">The sequence shown here is derived from an EMBL/GenBank/DDBJ whole genome shotgun (WGS) entry which is preliminary data.</text>
</comment>
<dbReference type="InterPro" id="IPR027370">
    <property type="entry name" value="Znf-RING_euk"/>
</dbReference>
<evidence type="ECO:0000256" key="7">
    <source>
        <dbReference type="ARBA" id="ARBA00022833"/>
    </source>
</evidence>
<feature type="repeat" description="NHL" evidence="10">
    <location>
        <begin position="613"/>
        <end position="656"/>
    </location>
</feature>
<comment type="similarity">
    <text evidence="1">Belongs to the TRIM/RBCC family.</text>
</comment>
<dbReference type="InterPro" id="IPR001841">
    <property type="entry name" value="Znf_RING"/>
</dbReference>
<dbReference type="SMART" id="SM00184">
    <property type="entry name" value="RING"/>
    <property type="match status" value="1"/>
</dbReference>
<dbReference type="InterPro" id="IPR011042">
    <property type="entry name" value="6-blade_b-propeller_TolB-like"/>
</dbReference>
<evidence type="ECO:0000259" key="11">
    <source>
        <dbReference type="PROSITE" id="PS50089"/>
    </source>
</evidence>
<dbReference type="PROSITE" id="PS00028">
    <property type="entry name" value="ZINC_FINGER_C2H2_1"/>
    <property type="match status" value="1"/>
</dbReference>
<dbReference type="Pfam" id="PF00643">
    <property type="entry name" value="zf-B_box"/>
    <property type="match status" value="1"/>
</dbReference>
<keyword evidence="2" id="KW-0597">Phosphoprotein</keyword>
<gene>
    <name evidence="13" type="ORF">P5673_011595</name>
</gene>
<feature type="repeat" description="Filamin" evidence="9">
    <location>
        <begin position="398"/>
        <end position="442"/>
    </location>
</feature>
<dbReference type="AlphaFoldDB" id="A0AAD9QPT8"/>
<dbReference type="InterPro" id="IPR003649">
    <property type="entry name" value="Bbox_C"/>
</dbReference>
<dbReference type="Pfam" id="PF01436">
    <property type="entry name" value="NHL"/>
    <property type="match status" value="4"/>
</dbReference>
<dbReference type="InterPro" id="IPR017868">
    <property type="entry name" value="Filamin/ABP280_repeat-like"/>
</dbReference>
<dbReference type="InterPro" id="IPR013083">
    <property type="entry name" value="Znf_RING/FYVE/PHD"/>
</dbReference>
<evidence type="ECO:0000256" key="10">
    <source>
        <dbReference type="PROSITE-ProRule" id="PRU00504"/>
    </source>
</evidence>
<dbReference type="Gene3D" id="2.120.10.30">
    <property type="entry name" value="TolB, C-terminal domain"/>
    <property type="match status" value="3"/>
</dbReference>
<dbReference type="InterPro" id="IPR017907">
    <property type="entry name" value="Znf_RING_CS"/>
</dbReference>
<feature type="repeat" description="NHL" evidence="10">
    <location>
        <begin position="556"/>
        <end position="580"/>
    </location>
</feature>
<name>A0AAD9QPT8_ACRCE</name>
<dbReference type="InterPro" id="IPR013783">
    <property type="entry name" value="Ig-like_fold"/>
</dbReference>
<keyword evidence="6" id="KW-0833">Ubl conjugation pathway</keyword>
<dbReference type="InterPro" id="IPR001258">
    <property type="entry name" value="NHL_repeat"/>
</dbReference>
<sequence length="704" mass="78450">MTAQVDNGVQTQCISEHKMASVRDDSHDMNPLMMDNPVFATGSSVNLFCPLCHEMFNNPRLLPCLHTFCKRCLENLVVPRSSSLSCPACRTDVVLTERGVGAFPPNFVVTTMMDVAAVRAHDKNPIMCSSCEEKLTAAARCIEYELKASPRPQDLLHRPILCMEHSNEKLRYYCESCEQAICRECTMTSHSTERHKYTQLTDTIDKQTQTITQLIDKLKRKVPVVTQSTKDVEEVTCRLEARAEVAKSEIQKCFPRILKALQDRERGMMAEVESMVHRKSKVLGLQQERLENELKRLSTTCNFTEEVLRHGNSVEILVIKKQLCDRLNELISAKFQGDPEENDVIFFSANQDEVLKALENLGQIKTSNAFPTMCTVADDMKCATKGRKSKFTVVTRTVPAEVEDHRNGSYGVTYSPSTAGMHKVSVTVRDKHIQGSPFKVNVLHSGEAYLKFGKKGSEIAEFNGIFGVAVDDEGHIIITDCHNHRVQVFNHNGGFMFQFGRKGEGSGQFQCPTGVGVDPDGRIVVCERLGSRIQIFDRDGMFLHKFSVPDLKASTLAVDANRRIIVADSANRCIHVISLDTGQSFKFGSFGDGNGELNYPCYVAVFDPRGRFMFNFGRKGSQDGELMRPTGVAVGHDGNIIVADRDNHRIQVFSSEGRFMTKFGTKGDGDGQLNDPHGLALTPEGNIVVADFRNNRVQLFGQPA</sequence>
<dbReference type="InterPro" id="IPR013087">
    <property type="entry name" value="Znf_C2H2_type"/>
</dbReference>
<evidence type="ECO:0000256" key="2">
    <source>
        <dbReference type="ARBA" id="ARBA00022553"/>
    </source>
</evidence>
<dbReference type="SUPFAM" id="SSF57850">
    <property type="entry name" value="RING/U-box"/>
    <property type="match status" value="1"/>
</dbReference>
<evidence type="ECO:0000256" key="9">
    <source>
        <dbReference type="PROSITE-ProRule" id="PRU00087"/>
    </source>
</evidence>
<evidence type="ECO:0000313" key="13">
    <source>
        <dbReference type="EMBL" id="KAK2564891.1"/>
    </source>
</evidence>
<feature type="domain" description="B box-type" evidence="12">
    <location>
        <begin position="157"/>
        <end position="200"/>
    </location>
</feature>
<evidence type="ECO:0000259" key="12">
    <source>
        <dbReference type="PROSITE" id="PS50119"/>
    </source>
</evidence>
<dbReference type="SUPFAM" id="SSF57845">
    <property type="entry name" value="B-box zinc-binding domain"/>
    <property type="match status" value="1"/>
</dbReference>
<dbReference type="PROSITE" id="PS50119">
    <property type="entry name" value="ZF_BBOX"/>
    <property type="match status" value="1"/>
</dbReference>
<dbReference type="InterPro" id="IPR000315">
    <property type="entry name" value="Znf_B-box"/>
</dbReference>
<dbReference type="SUPFAM" id="SSF101898">
    <property type="entry name" value="NHL repeat"/>
    <property type="match status" value="1"/>
</dbReference>
<dbReference type="SUPFAM" id="SSF81296">
    <property type="entry name" value="E set domains"/>
    <property type="match status" value="1"/>
</dbReference>
<evidence type="ECO:0000313" key="14">
    <source>
        <dbReference type="Proteomes" id="UP001249851"/>
    </source>
</evidence>
<dbReference type="InterPro" id="IPR001298">
    <property type="entry name" value="Filamin/ABP280_rpt"/>
</dbReference>
<dbReference type="PROSITE" id="PS00518">
    <property type="entry name" value="ZF_RING_1"/>
    <property type="match status" value="1"/>
</dbReference>
<dbReference type="GO" id="GO:0008270">
    <property type="term" value="F:zinc ion binding"/>
    <property type="evidence" value="ECO:0007669"/>
    <property type="project" value="UniProtKB-KW"/>
</dbReference>
<dbReference type="InterPro" id="IPR014756">
    <property type="entry name" value="Ig_E-set"/>
</dbReference>
<keyword evidence="7" id="KW-0862">Zinc</keyword>
<reference evidence="13" key="2">
    <citation type="journal article" date="2023" name="Science">
        <title>Genomic signatures of disease resistance in endangered staghorn corals.</title>
        <authorList>
            <person name="Vollmer S.V."/>
            <person name="Selwyn J.D."/>
            <person name="Despard B.A."/>
            <person name="Roesel C.L."/>
        </authorList>
    </citation>
    <scope>NUCLEOTIDE SEQUENCE</scope>
    <source>
        <strain evidence="13">K2</strain>
    </source>
</reference>
<reference evidence="13" key="1">
    <citation type="journal article" date="2023" name="G3 (Bethesda)">
        <title>Whole genome assembly and annotation of the endangered Caribbean coral Acropora cervicornis.</title>
        <authorList>
            <person name="Selwyn J.D."/>
            <person name="Vollmer S.V."/>
        </authorList>
    </citation>
    <scope>NUCLEOTIDE SEQUENCE</scope>
    <source>
        <strain evidence="13">K2</strain>
    </source>
</reference>
<evidence type="ECO:0000256" key="1">
    <source>
        <dbReference type="ARBA" id="ARBA00008518"/>
    </source>
</evidence>
<feature type="repeat" description="NHL" evidence="10">
    <location>
        <begin position="451"/>
        <end position="492"/>
    </location>
</feature>
<accession>A0AAD9QPT8</accession>
<evidence type="ECO:0000256" key="6">
    <source>
        <dbReference type="ARBA" id="ARBA00022786"/>
    </source>
</evidence>
<dbReference type="Gene3D" id="2.60.40.10">
    <property type="entry name" value="Immunoglobulins"/>
    <property type="match status" value="1"/>
</dbReference>
<evidence type="ECO:0000256" key="3">
    <source>
        <dbReference type="ARBA" id="ARBA00022723"/>
    </source>
</evidence>
<evidence type="ECO:0000256" key="4">
    <source>
        <dbReference type="ARBA" id="ARBA00022737"/>
    </source>
</evidence>
<evidence type="ECO:0000256" key="8">
    <source>
        <dbReference type="PROSITE-ProRule" id="PRU00024"/>
    </source>
</evidence>
<dbReference type="Gene3D" id="3.30.40.10">
    <property type="entry name" value="Zinc/RING finger domain, C3HC4 (zinc finger)"/>
    <property type="match status" value="1"/>
</dbReference>
<keyword evidence="14" id="KW-1185">Reference proteome</keyword>
<proteinExistence type="inferred from homology"/>
<dbReference type="Proteomes" id="UP001249851">
    <property type="component" value="Unassembled WGS sequence"/>
</dbReference>
<dbReference type="SMART" id="SM00336">
    <property type="entry name" value="BBOX"/>
    <property type="match status" value="1"/>
</dbReference>
<evidence type="ECO:0000256" key="5">
    <source>
        <dbReference type="ARBA" id="ARBA00022771"/>
    </source>
</evidence>
<dbReference type="SMART" id="SM00502">
    <property type="entry name" value="BBC"/>
    <property type="match status" value="1"/>
</dbReference>
<dbReference type="PROSITE" id="PS50089">
    <property type="entry name" value="ZF_RING_2"/>
    <property type="match status" value="1"/>
</dbReference>
<dbReference type="Pfam" id="PF13445">
    <property type="entry name" value="zf-RING_UBOX"/>
    <property type="match status" value="1"/>
</dbReference>
<keyword evidence="5 8" id="KW-0863">Zinc-finger</keyword>
<keyword evidence="3" id="KW-0479">Metal-binding</keyword>
<dbReference type="PROSITE" id="PS51125">
    <property type="entry name" value="NHL"/>
    <property type="match status" value="5"/>
</dbReference>
<dbReference type="SMART" id="SM00557">
    <property type="entry name" value="IG_FLMN"/>
    <property type="match status" value="1"/>
</dbReference>
<dbReference type="EMBL" id="JARQWQ010000021">
    <property type="protein sequence ID" value="KAK2564891.1"/>
    <property type="molecule type" value="Genomic_DNA"/>
</dbReference>
<feature type="domain" description="RING-type" evidence="11">
    <location>
        <begin position="49"/>
        <end position="90"/>
    </location>
</feature>
<organism evidence="13 14">
    <name type="scientific">Acropora cervicornis</name>
    <name type="common">Staghorn coral</name>
    <dbReference type="NCBI Taxonomy" id="6130"/>
    <lineage>
        <taxon>Eukaryota</taxon>
        <taxon>Metazoa</taxon>
        <taxon>Cnidaria</taxon>
        <taxon>Anthozoa</taxon>
        <taxon>Hexacorallia</taxon>
        <taxon>Scleractinia</taxon>
        <taxon>Astrocoeniina</taxon>
        <taxon>Acroporidae</taxon>
        <taxon>Acropora</taxon>
    </lineage>
</organism>
<keyword evidence="4" id="KW-0677">Repeat</keyword>
<dbReference type="PANTHER" id="PTHR25462">
    <property type="entry name" value="BONUS, ISOFORM C-RELATED"/>
    <property type="match status" value="1"/>
</dbReference>